<dbReference type="InterPro" id="IPR029063">
    <property type="entry name" value="SAM-dependent_MTases_sf"/>
</dbReference>
<dbReference type="EMBL" id="UINC01104107">
    <property type="protein sequence ID" value="SVC67010.1"/>
    <property type="molecule type" value="Genomic_DNA"/>
</dbReference>
<evidence type="ECO:0000256" key="1">
    <source>
        <dbReference type="ARBA" id="ARBA00022603"/>
    </source>
</evidence>
<accession>A0A382P2A3</accession>
<dbReference type="PANTHER" id="PTHR43397:SF1">
    <property type="entry name" value="ERGOTHIONEINE BIOSYNTHESIS PROTEIN 1"/>
    <property type="match status" value="1"/>
</dbReference>
<feature type="non-terminal residue" evidence="4">
    <location>
        <position position="1"/>
    </location>
</feature>
<dbReference type="PANTHER" id="PTHR43397">
    <property type="entry name" value="ERGOTHIONEINE BIOSYNTHESIS PROTEIN 1"/>
    <property type="match status" value="1"/>
</dbReference>
<organism evidence="4">
    <name type="scientific">marine metagenome</name>
    <dbReference type="NCBI Taxonomy" id="408172"/>
    <lineage>
        <taxon>unclassified sequences</taxon>
        <taxon>metagenomes</taxon>
        <taxon>ecological metagenomes</taxon>
    </lineage>
</organism>
<evidence type="ECO:0000259" key="3">
    <source>
        <dbReference type="Pfam" id="PF10017"/>
    </source>
</evidence>
<sequence>TAGRLAYDYPEIEILPVCADFTQSFELPEPGVKPDRHVVYFPGSTIGNFSQDDAVNLLKQVRRVVNGNGALLIGVDLAKPRGAIEPAYNDTAGVTAKFNKNILVRINREHAGGFDLNRFEHDAVYDEQNQRIEMRLISCEEQNILIGDQSIHFDKGEYIVTEHSHKYSIEEFGSIGEEAEFFLKEIWTDPEEMFSVQFLEAT</sequence>
<dbReference type="InterPro" id="IPR051128">
    <property type="entry name" value="EgtD_Methyltrsf_superfamily"/>
</dbReference>
<name>A0A382P2A3_9ZZZZ</name>
<evidence type="ECO:0000256" key="2">
    <source>
        <dbReference type="ARBA" id="ARBA00022679"/>
    </source>
</evidence>
<dbReference type="AlphaFoldDB" id="A0A382P2A3"/>
<dbReference type="Pfam" id="PF10017">
    <property type="entry name" value="Methyltransf_33"/>
    <property type="match status" value="1"/>
</dbReference>
<gene>
    <name evidence="4" type="ORF">METZ01_LOCUS319864</name>
</gene>
<keyword evidence="2" id="KW-0808">Transferase</keyword>
<protein>
    <recommendedName>
        <fullName evidence="3">Histidine-specific methyltransferase SAM-dependent domain-containing protein</fullName>
    </recommendedName>
</protein>
<dbReference type="GO" id="GO:0008168">
    <property type="term" value="F:methyltransferase activity"/>
    <property type="evidence" value="ECO:0007669"/>
    <property type="project" value="UniProtKB-KW"/>
</dbReference>
<feature type="domain" description="Histidine-specific methyltransferase SAM-dependent" evidence="3">
    <location>
        <begin position="2"/>
        <end position="200"/>
    </location>
</feature>
<dbReference type="GO" id="GO:0032259">
    <property type="term" value="P:methylation"/>
    <property type="evidence" value="ECO:0007669"/>
    <property type="project" value="UniProtKB-KW"/>
</dbReference>
<dbReference type="InterPro" id="IPR019257">
    <property type="entry name" value="MeTrfase_dom"/>
</dbReference>
<proteinExistence type="predicted"/>
<keyword evidence="1" id="KW-0489">Methyltransferase</keyword>
<dbReference type="Gene3D" id="3.40.50.150">
    <property type="entry name" value="Vaccinia Virus protein VP39"/>
    <property type="match status" value="1"/>
</dbReference>
<reference evidence="4" key="1">
    <citation type="submission" date="2018-05" db="EMBL/GenBank/DDBJ databases">
        <authorList>
            <person name="Lanie J.A."/>
            <person name="Ng W.-L."/>
            <person name="Kazmierczak K.M."/>
            <person name="Andrzejewski T.M."/>
            <person name="Davidsen T.M."/>
            <person name="Wayne K.J."/>
            <person name="Tettelin H."/>
            <person name="Glass J.I."/>
            <person name="Rusch D."/>
            <person name="Podicherti R."/>
            <person name="Tsui H.-C.T."/>
            <person name="Winkler M.E."/>
        </authorList>
    </citation>
    <scope>NUCLEOTIDE SEQUENCE</scope>
</reference>
<evidence type="ECO:0000313" key="4">
    <source>
        <dbReference type="EMBL" id="SVC67010.1"/>
    </source>
</evidence>